<evidence type="ECO:0000256" key="3">
    <source>
        <dbReference type="ARBA" id="ARBA00022598"/>
    </source>
</evidence>
<dbReference type="Pfam" id="PF09179">
    <property type="entry name" value="TilS"/>
    <property type="match status" value="1"/>
</dbReference>
<dbReference type="SUPFAM" id="SSF82829">
    <property type="entry name" value="MesJ substrate recognition domain-like"/>
    <property type="match status" value="1"/>
</dbReference>
<dbReference type="EC" id="6.3.4.19" evidence="8"/>
<evidence type="ECO:0000256" key="4">
    <source>
        <dbReference type="ARBA" id="ARBA00022694"/>
    </source>
</evidence>
<comment type="subcellular location">
    <subcellularLocation>
        <location evidence="1 8">Cytoplasm</location>
    </subcellularLocation>
</comment>
<dbReference type="CDD" id="cd01992">
    <property type="entry name" value="TilS_N"/>
    <property type="match status" value="1"/>
</dbReference>
<dbReference type="SMART" id="SM00977">
    <property type="entry name" value="TilS_C"/>
    <property type="match status" value="1"/>
</dbReference>
<keyword evidence="6 8" id="KW-0067">ATP-binding</keyword>
<evidence type="ECO:0000256" key="6">
    <source>
        <dbReference type="ARBA" id="ARBA00022840"/>
    </source>
</evidence>
<keyword evidence="11" id="KW-1185">Reference proteome</keyword>
<dbReference type="NCBIfam" id="TIGR02432">
    <property type="entry name" value="lysidine_TilS_N"/>
    <property type="match status" value="1"/>
</dbReference>
<dbReference type="KEGG" id="hyf:DTO96_101591"/>
<evidence type="ECO:0000256" key="7">
    <source>
        <dbReference type="ARBA" id="ARBA00048539"/>
    </source>
</evidence>
<dbReference type="InterPro" id="IPR015262">
    <property type="entry name" value="tRNA_Ile_lys_synt_subst-bd"/>
</dbReference>
<organism evidence="10 11">
    <name type="scientific">Ephemeroptericola cinctiostellae</name>
    <dbReference type="NCBI Taxonomy" id="2268024"/>
    <lineage>
        <taxon>Bacteria</taxon>
        <taxon>Pseudomonadati</taxon>
        <taxon>Pseudomonadota</taxon>
        <taxon>Betaproteobacteria</taxon>
        <taxon>Burkholderiales</taxon>
        <taxon>Burkholderiaceae</taxon>
        <taxon>Ephemeroptericola</taxon>
    </lineage>
</organism>
<keyword evidence="2 8" id="KW-0963">Cytoplasm</keyword>
<comment type="similarity">
    <text evidence="8">Belongs to the tRNA(Ile)-lysidine synthase family.</text>
</comment>
<evidence type="ECO:0000259" key="9">
    <source>
        <dbReference type="SMART" id="SM00977"/>
    </source>
</evidence>
<sequence length="446" mass="50003">MVNIQKNNPELSTESGESITAFLLSELRKMPLSGSFAVAVSGGMDSMALLHASHHVACERGVELYAFHVHHGLQAEADAWVEFVQGFCADKSIHFNHVQLDPSTRKNAQSIEDWARQGRYAALAHMAQSSQVSCILLAQHEDDQIETHLLQKARGAGARGQAAMPTEFQRFNTTWRRPWLSVGQAHIRCYVAHHVVPYVFDPSNLNPQFARNALRIGHHQAPLSVNDRLQILTDIQMAQMSLAHDNAWAEGILLPHYIESKNDIGEVSCLQNLILRDYTDEQQATLIRHWLASVGMRMPTRSALKELIRQLNNSRIDQHMCWKHPDGGVVTRFRNTFIIGRLFPVGHVGKLKQLPMTHDVYGVDIERLKAFGLTMQMRSGGERIHVHPKRPIIDLKLAYQNAQVPPMLRAHLPLIYCGDALVYAAGIGMNIDECVLGGQSLAWSVD</sequence>
<dbReference type="Gene3D" id="1.20.59.20">
    <property type="match status" value="1"/>
</dbReference>
<reference evidence="11" key="1">
    <citation type="submission" date="2018-07" db="EMBL/GenBank/DDBJ databases">
        <authorList>
            <person name="Kim H."/>
        </authorList>
    </citation>
    <scope>NUCLEOTIDE SEQUENCE [LARGE SCALE GENOMIC DNA]</scope>
    <source>
        <strain evidence="11">F02</strain>
    </source>
</reference>
<comment type="domain">
    <text evidence="8">The N-terminal region contains the highly conserved SGGXDS motif, predicted to be a P-loop motif involved in ATP binding.</text>
</comment>
<evidence type="ECO:0000256" key="5">
    <source>
        <dbReference type="ARBA" id="ARBA00022741"/>
    </source>
</evidence>
<evidence type="ECO:0000256" key="1">
    <source>
        <dbReference type="ARBA" id="ARBA00004496"/>
    </source>
</evidence>
<dbReference type="Gene3D" id="3.40.50.620">
    <property type="entry name" value="HUPs"/>
    <property type="match status" value="1"/>
</dbReference>
<evidence type="ECO:0000256" key="2">
    <source>
        <dbReference type="ARBA" id="ARBA00022490"/>
    </source>
</evidence>
<dbReference type="Pfam" id="PF11734">
    <property type="entry name" value="TilS_C"/>
    <property type="match status" value="1"/>
</dbReference>
<evidence type="ECO:0000256" key="8">
    <source>
        <dbReference type="HAMAP-Rule" id="MF_01161"/>
    </source>
</evidence>
<evidence type="ECO:0000313" key="10">
    <source>
        <dbReference type="EMBL" id="AXF85851.1"/>
    </source>
</evidence>
<evidence type="ECO:0000313" key="11">
    <source>
        <dbReference type="Proteomes" id="UP000252182"/>
    </source>
</evidence>
<dbReference type="InterPro" id="IPR012795">
    <property type="entry name" value="tRNA_Ile_lys_synt_N"/>
</dbReference>
<dbReference type="RefSeq" id="WP_114563002.1">
    <property type="nucleotide sequence ID" value="NZ_CP031124.1"/>
</dbReference>
<dbReference type="HAMAP" id="MF_01161">
    <property type="entry name" value="tRNA_Ile_lys_synt"/>
    <property type="match status" value="1"/>
</dbReference>
<dbReference type="PANTHER" id="PTHR43033:SF1">
    <property type="entry name" value="TRNA(ILE)-LYSIDINE SYNTHASE-RELATED"/>
    <property type="match status" value="1"/>
</dbReference>
<keyword evidence="3 8" id="KW-0436">Ligase</keyword>
<dbReference type="GO" id="GO:0005524">
    <property type="term" value="F:ATP binding"/>
    <property type="evidence" value="ECO:0007669"/>
    <property type="project" value="UniProtKB-UniRule"/>
</dbReference>
<dbReference type="GO" id="GO:0032267">
    <property type="term" value="F:tRNA(Ile)-lysidine synthase activity"/>
    <property type="evidence" value="ECO:0007669"/>
    <property type="project" value="UniProtKB-EC"/>
</dbReference>
<dbReference type="GO" id="GO:0005737">
    <property type="term" value="C:cytoplasm"/>
    <property type="evidence" value="ECO:0007669"/>
    <property type="project" value="UniProtKB-SubCell"/>
</dbReference>
<dbReference type="Pfam" id="PF01171">
    <property type="entry name" value="ATP_bind_3"/>
    <property type="match status" value="1"/>
</dbReference>
<accession>A0A345DBW3</accession>
<dbReference type="PANTHER" id="PTHR43033">
    <property type="entry name" value="TRNA(ILE)-LYSIDINE SYNTHASE-RELATED"/>
    <property type="match status" value="1"/>
</dbReference>
<gene>
    <name evidence="8 10" type="primary">tilS</name>
    <name evidence="10" type="ORF">DTO96_101591</name>
</gene>
<name>A0A345DBW3_9BURK</name>
<dbReference type="EMBL" id="CP031124">
    <property type="protein sequence ID" value="AXF85851.1"/>
    <property type="molecule type" value="Genomic_DNA"/>
</dbReference>
<proteinExistence type="inferred from homology"/>
<dbReference type="SUPFAM" id="SSF56037">
    <property type="entry name" value="PheT/TilS domain"/>
    <property type="match status" value="1"/>
</dbReference>
<comment type="catalytic activity">
    <reaction evidence="7 8">
        <text>cytidine(34) in tRNA(Ile2) + L-lysine + ATP = lysidine(34) in tRNA(Ile2) + AMP + diphosphate + H(+)</text>
        <dbReference type="Rhea" id="RHEA:43744"/>
        <dbReference type="Rhea" id="RHEA-COMP:10625"/>
        <dbReference type="Rhea" id="RHEA-COMP:10670"/>
        <dbReference type="ChEBI" id="CHEBI:15378"/>
        <dbReference type="ChEBI" id="CHEBI:30616"/>
        <dbReference type="ChEBI" id="CHEBI:32551"/>
        <dbReference type="ChEBI" id="CHEBI:33019"/>
        <dbReference type="ChEBI" id="CHEBI:82748"/>
        <dbReference type="ChEBI" id="CHEBI:83665"/>
        <dbReference type="ChEBI" id="CHEBI:456215"/>
        <dbReference type="EC" id="6.3.4.19"/>
    </reaction>
</comment>
<dbReference type="InterPro" id="IPR011063">
    <property type="entry name" value="TilS/TtcA_N"/>
</dbReference>
<feature type="domain" description="Lysidine-tRNA(Ile) synthetase C-terminal" evidence="9">
    <location>
        <begin position="373"/>
        <end position="443"/>
    </location>
</feature>
<dbReference type="InterPro" id="IPR012796">
    <property type="entry name" value="Lysidine-tRNA-synth_C"/>
</dbReference>
<comment type="function">
    <text evidence="8">Ligates lysine onto the cytidine present at position 34 of the AUA codon-specific tRNA(Ile) that contains the anticodon CAU, in an ATP-dependent manner. Cytidine is converted to lysidine, thus changing the amino acid specificity of the tRNA from methionine to isoleucine.</text>
</comment>
<keyword evidence="4 8" id="KW-0819">tRNA processing</keyword>
<dbReference type="AlphaFoldDB" id="A0A345DBW3"/>
<dbReference type="SUPFAM" id="SSF52402">
    <property type="entry name" value="Adenine nucleotide alpha hydrolases-like"/>
    <property type="match status" value="1"/>
</dbReference>
<feature type="binding site" evidence="8">
    <location>
        <begin position="41"/>
        <end position="46"/>
    </location>
    <ligand>
        <name>ATP</name>
        <dbReference type="ChEBI" id="CHEBI:30616"/>
    </ligand>
</feature>
<dbReference type="InterPro" id="IPR014729">
    <property type="entry name" value="Rossmann-like_a/b/a_fold"/>
</dbReference>
<dbReference type="GO" id="GO:0006400">
    <property type="term" value="P:tRNA modification"/>
    <property type="evidence" value="ECO:0007669"/>
    <property type="project" value="UniProtKB-UniRule"/>
</dbReference>
<dbReference type="InterPro" id="IPR012094">
    <property type="entry name" value="tRNA_Ile_lys_synt"/>
</dbReference>
<dbReference type="Proteomes" id="UP000252182">
    <property type="component" value="Chromosome"/>
</dbReference>
<dbReference type="NCBIfam" id="TIGR02433">
    <property type="entry name" value="lysidine_TilS_C"/>
    <property type="match status" value="1"/>
</dbReference>
<protein>
    <recommendedName>
        <fullName evidence="8">tRNA(Ile)-lysidine synthase</fullName>
        <ecNumber evidence="8">6.3.4.19</ecNumber>
    </recommendedName>
    <alternativeName>
        <fullName evidence="8">tRNA(Ile)-2-lysyl-cytidine synthase</fullName>
    </alternativeName>
    <alternativeName>
        <fullName evidence="8">tRNA(Ile)-lysidine synthetase</fullName>
    </alternativeName>
</protein>
<keyword evidence="5 8" id="KW-0547">Nucleotide-binding</keyword>
<dbReference type="OrthoDB" id="9807403at2"/>